<evidence type="ECO:0000313" key="2">
    <source>
        <dbReference type="EMBL" id="MDP8084561.1"/>
    </source>
</evidence>
<dbReference type="EMBL" id="JASAVS010000001">
    <property type="protein sequence ID" value="MDP8084561.1"/>
    <property type="molecule type" value="Genomic_DNA"/>
</dbReference>
<organism evidence="2 3">
    <name type="scientific">Phocoenobacter skyensis</name>
    <dbReference type="NCBI Taxonomy" id="97481"/>
    <lineage>
        <taxon>Bacteria</taxon>
        <taxon>Pseudomonadati</taxon>
        <taxon>Pseudomonadota</taxon>
        <taxon>Gammaproteobacteria</taxon>
        <taxon>Pasteurellales</taxon>
        <taxon>Pasteurellaceae</taxon>
        <taxon>Phocoenobacter</taxon>
    </lineage>
</organism>
<gene>
    <name evidence="2" type="ORF">QJT92_01260</name>
</gene>
<comment type="caution">
    <text evidence="2">The sequence shown here is derived from an EMBL/GenBank/DDBJ whole genome shotgun (WGS) entry which is preliminary data.</text>
</comment>
<name>A0ABT9JIB1_9PAST</name>
<dbReference type="Gene3D" id="3.40.50.300">
    <property type="entry name" value="P-loop containing nucleotide triphosphate hydrolases"/>
    <property type="match status" value="1"/>
</dbReference>
<dbReference type="Proteomes" id="UP001224812">
    <property type="component" value="Unassembled WGS sequence"/>
</dbReference>
<reference evidence="2 3" key="1">
    <citation type="journal article" date="2023" name="Front. Microbiol.">
        <title>Phylogeography and host specificity of Pasteurellaceae pathogenic to sea-farmed fish in the north-east Atlantic.</title>
        <authorList>
            <person name="Gulla S."/>
            <person name="Colquhoun D.J."/>
            <person name="Olsen A.B."/>
            <person name="Spilsberg B."/>
            <person name="Lagesen K."/>
            <person name="Aakesson C.P."/>
            <person name="Strom S."/>
            <person name="Manji F."/>
            <person name="Birkbeck T.H."/>
            <person name="Nilsen H.K."/>
        </authorList>
    </citation>
    <scope>NUCLEOTIDE SEQUENCE [LARGE SCALE GENOMIC DNA]</scope>
    <source>
        <strain evidence="2 3">VIO11850</strain>
    </source>
</reference>
<dbReference type="InterPro" id="IPR035412">
    <property type="entry name" value="Terminase_L_N"/>
</dbReference>
<evidence type="ECO:0000259" key="1">
    <source>
        <dbReference type="Pfam" id="PF04466"/>
    </source>
</evidence>
<proteinExistence type="predicted"/>
<dbReference type="InterPro" id="IPR027417">
    <property type="entry name" value="P-loop_NTPase"/>
</dbReference>
<keyword evidence="3" id="KW-1185">Reference proteome</keyword>
<evidence type="ECO:0000313" key="3">
    <source>
        <dbReference type="Proteomes" id="UP001224812"/>
    </source>
</evidence>
<protein>
    <submittedName>
        <fullName evidence="2">Phage terminase large subunit</fullName>
    </submittedName>
</protein>
<dbReference type="Gene3D" id="3.30.420.280">
    <property type="match status" value="1"/>
</dbReference>
<accession>A0ABT9JIB1</accession>
<sequence length="479" mass="53960">MSSLNFNLHKQQTKAFLSEANEILYGGAAGGGKSHLMRVVAIMLCSQVDGLQVYLFRRLSDDLYKNHMEGAAGFFTMLSSWFESKLVKFNGSKNYVEFWNGSKIWLSHCQHEKDLIKYQGAEIHVLLIDELTHFTEKQYRFLRGRVRLGGLKVPDNIRLPLIITGSNPGGVGHNWVKRMFVDFATPLSITRTDKKEGGMLRQYIPAKIEDNPTLLENDPDYIDRLEGLGTPSLIKAMRNGDWNIVAGGALDDVWSNRLILPRFKIPKSWRVDRSFDWGSSHPFSVGWWAECDGSEVEINGKTFCPPKGSLIRINEWYGTKQAGSNEGLKLSAKEIAEGIVKREKAMLDSGWIAEKPKAGPADNQINNVINSDTPTIAEDMAKKGIKWTKSDKSAGSRVTGLELLRTRMKEANKNYPEEPCIYFMDNCLATISTLPVLPRDSNKIEDIDTKAEDHIYDDIRYRVLAGKRQAMSINMGTAF</sequence>
<dbReference type="Pfam" id="PF04466">
    <property type="entry name" value="Terminase_3"/>
    <property type="match status" value="1"/>
</dbReference>
<feature type="domain" description="Phage terminase large subunit N-terminal" evidence="1">
    <location>
        <begin position="22"/>
        <end position="182"/>
    </location>
</feature>
<dbReference type="RefSeq" id="WP_306383715.1">
    <property type="nucleotide sequence ID" value="NZ_JASAVR010000001.1"/>
</dbReference>